<evidence type="ECO:0000259" key="10">
    <source>
        <dbReference type="PROSITE" id="PS50835"/>
    </source>
</evidence>
<evidence type="ECO:0000256" key="6">
    <source>
        <dbReference type="ARBA" id="ARBA00023157"/>
    </source>
</evidence>
<reference evidence="11" key="3">
    <citation type="submission" date="2025-08" db="UniProtKB">
        <authorList>
            <consortium name="Ensembl"/>
        </authorList>
    </citation>
    <scope>IDENTIFICATION</scope>
</reference>
<evidence type="ECO:0000256" key="8">
    <source>
        <dbReference type="SAM" id="Phobius"/>
    </source>
</evidence>
<dbReference type="GO" id="GO:0002376">
    <property type="term" value="P:immune system process"/>
    <property type="evidence" value="ECO:0007669"/>
    <property type="project" value="UniProtKB-KW"/>
</dbReference>
<keyword evidence="8" id="KW-1133">Transmembrane helix</keyword>
<dbReference type="InParanoid" id="A0A6Q2XHQ9"/>
<protein>
    <recommendedName>
        <fullName evidence="10">Ig-like domain-containing protein</fullName>
    </recommendedName>
</protein>
<evidence type="ECO:0000313" key="12">
    <source>
        <dbReference type="Proteomes" id="UP000265140"/>
    </source>
</evidence>
<dbReference type="GO" id="GO:0009617">
    <property type="term" value="P:response to bacterium"/>
    <property type="evidence" value="ECO:0007669"/>
    <property type="project" value="TreeGrafter"/>
</dbReference>
<dbReference type="PROSITE" id="PS50835">
    <property type="entry name" value="IG_LIKE"/>
    <property type="match status" value="2"/>
</dbReference>
<evidence type="ECO:0000256" key="4">
    <source>
        <dbReference type="ARBA" id="ARBA00022859"/>
    </source>
</evidence>
<keyword evidence="2" id="KW-1003">Cell membrane</keyword>
<keyword evidence="5 8" id="KW-0472">Membrane</keyword>
<feature type="domain" description="Ig-like" evidence="10">
    <location>
        <begin position="24"/>
        <end position="133"/>
    </location>
</feature>
<dbReference type="PANTHER" id="PTHR19433:SF133">
    <property type="entry name" value="IMMUNE-TYPE RECEPTOR 5 PRECURSOR-RELATED"/>
    <property type="match status" value="1"/>
</dbReference>
<accession>A0A6Q2XHQ9</accession>
<evidence type="ECO:0000256" key="1">
    <source>
        <dbReference type="ARBA" id="ARBA00004236"/>
    </source>
</evidence>
<name>A0A6Q2XHQ9_ESOLU</name>
<evidence type="ECO:0000256" key="5">
    <source>
        <dbReference type="ARBA" id="ARBA00023136"/>
    </source>
</evidence>
<evidence type="ECO:0000256" key="7">
    <source>
        <dbReference type="ARBA" id="ARBA00023180"/>
    </source>
</evidence>
<dbReference type="AlphaFoldDB" id="A0A6Q2XHQ9"/>
<dbReference type="SUPFAM" id="SSF48726">
    <property type="entry name" value="Immunoglobulin"/>
    <property type="match status" value="2"/>
</dbReference>
<dbReference type="InterPro" id="IPR007110">
    <property type="entry name" value="Ig-like_dom"/>
</dbReference>
<dbReference type="CDD" id="cd00099">
    <property type="entry name" value="IgV"/>
    <property type="match status" value="1"/>
</dbReference>
<dbReference type="GO" id="GO:0005886">
    <property type="term" value="C:plasma membrane"/>
    <property type="evidence" value="ECO:0007669"/>
    <property type="project" value="UniProtKB-SubCell"/>
</dbReference>
<dbReference type="Pfam" id="PF07686">
    <property type="entry name" value="V-set"/>
    <property type="match status" value="2"/>
</dbReference>
<evidence type="ECO:0000313" key="11">
    <source>
        <dbReference type="Ensembl" id="ENSELUP00000053108.1"/>
    </source>
</evidence>
<dbReference type="InterPro" id="IPR013783">
    <property type="entry name" value="Ig-like_fold"/>
</dbReference>
<dbReference type="Gene3D" id="2.60.40.10">
    <property type="entry name" value="Immunoglobulins"/>
    <property type="match status" value="2"/>
</dbReference>
<dbReference type="InterPro" id="IPR013106">
    <property type="entry name" value="Ig_V-set"/>
</dbReference>
<dbReference type="Ensembl" id="ENSELUT00000061008.2">
    <property type="protein sequence ID" value="ENSELUP00000053108.1"/>
    <property type="gene ID" value="ENSELUG00000020897.3"/>
</dbReference>
<comment type="subcellular location">
    <subcellularLocation>
        <location evidence="1">Cell membrane</location>
    </subcellularLocation>
</comment>
<evidence type="ECO:0000256" key="9">
    <source>
        <dbReference type="SAM" id="SignalP"/>
    </source>
</evidence>
<dbReference type="PANTHER" id="PTHR19433">
    <property type="entry name" value="T-CELL RECEPTOR ALPHA CHAIN V REGION-RELATED"/>
    <property type="match status" value="1"/>
</dbReference>
<reference evidence="12" key="1">
    <citation type="journal article" date="2014" name="PLoS ONE">
        <title>The genome and linkage map of the northern pike (Esox lucius): conserved synteny revealed between the salmonid sister group and the Neoteleostei.</title>
        <authorList>
            <person name="Rondeau E.B."/>
            <person name="Minkley D.R."/>
            <person name="Leong J.S."/>
            <person name="Messmer A.M."/>
            <person name="Jantzen J.R."/>
            <person name="von Schalburg K.R."/>
            <person name="Lemon C."/>
            <person name="Bird N.H."/>
            <person name="Koop B.F."/>
        </authorList>
    </citation>
    <scope>NUCLEOTIDE SEQUENCE</scope>
</reference>
<dbReference type="GeneTree" id="ENSGT01030000234530"/>
<reference evidence="11" key="2">
    <citation type="submission" date="2020-02" db="EMBL/GenBank/DDBJ databases">
        <title>Esox lucius (northern pike) genome, fEsoLuc1, primary haplotype.</title>
        <authorList>
            <person name="Myers G."/>
            <person name="Karagic N."/>
            <person name="Meyer A."/>
            <person name="Pippel M."/>
            <person name="Reichard M."/>
            <person name="Winkler S."/>
            <person name="Tracey A."/>
            <person name="Sims Y."/>
            <person name="Howe K."/>
            <person name="Rhie A."/>
            <person name="Formenti G."/>
            <person name="Durbin R."/>
            <person name="Fedrigo O."/>
            <person name="Jarvis E.D."/>
        </authorList>
    </citation>
    <scope>NUCLEOTIDE SEQUENCE [LARGE SCALE GENOMIC DNA]</scope>
</reference>
<dbReference type="SMART" id="SM00406">
    <property type="entry name" value="IGv"/>
    <property type="match status" value="2"/>
</dbReference>
<dbReference type="InterPro" id="IPR003599">
    <property type="entry name" value="Ig_sub"/>
</dbReference>
<keyword evidence="4" id="KW-0391">Immunity</keyword>
<feature type="signal peptide" evidence="9">
    <location>
        <begin position="1"/>
        <end position="20"/>
    </location>
</feature>
<dbReference type="InterPro" id="IPR052051">
    <property type="entry name" value="TCR_complex_component"/>
</dbReference>
<feature type="domain" description="Ig-like" evidence="10">
    <location>
        <begin position="145"/>
        <end position="238"/>
    </location>
</feature>
<keyword evidence="7" id="KW-0325">Glycoprotein</keyword>
<evidence type="ECO:0000256" key="3">
    <source>
        <dbReference type="ARBA" id="ARBA00022729"/>
    </source>
</evidence>
<keyword evidence="8" id="KW-0812">Transmembrane</keyword>
<dbReference type="Proteomes" id="UP000265140">
    <property type="component" value="Chromosome 24"/>
</dbReference>
<reference evidence="11" key="4">
    <citation type="submission" date="2025-09" db="UniProtKB">
        <authorList>
            <consortium name="Ensembl"/>
        </authorList>
    </citation>
    <scope>IDENTIFICATION</scope>
</reference>
<keyword evidence="3 9" id="KW-0732">Signal</keyword>
<dbReference type="InterPro" id="IPR036179">
    <property type="entry name" value="Ig-like_dom_sf"/>
</dbReference>
<feature type="chain" id="PRO_5027745629" description="Ig-like domain-containing protein" evidence="9">
    <location>
        <begin position="21"/>
        <end position="374"/>
    </location>
</feature>
<feature type="transmembrane region" description="Helical" evidence="8">
    <location>
        <begin position="258"/>
        <end position="282"/>
    </location>
</feature>
<proteinExistence type="predicted"/>
<keyword evidence="6" id="KW-1015">Disulfide bond</keyword>
<organism evidence="11 12">
    <name type="scientific">Esox lucius</name>
    <name type="common">Northern pike</name>
    <dbReference type="NCBI Taxonomy" id="8010"/>
    <lineage>
        <taxon>Eukaryota</taxon>
        <taxon>Metazoa</taxon>
        <taxon>Chordata</taxon>
        <taxon>Craniata</taxon>
        <taxon>Vertebrata</taxon>
        <taxon>Euteleostomi</taxon>
        <taxon>Actinopterygii</taxon>
        <taxon>Neopterygii</taxon>
        <taxon>Teleostei</taxon>
        <taxon>Protacanthopterygii</taxon>
        <taxon>Esociformes</taxon>
        <taxon>Esocidae</taxon>
        <taxon>Esox</taxon>
    </lineage>
</organism>
<keyword evidence="12" id="KW-1185">Reference proteome</keyword>
<evidence type="ECO:0000256" key="2">
    <source>
        <dbReference type="ARBA" id="ARBA00022475"/>
    </source>
</evidence>
<gene>
    <name evidence="11" type="primary">NETO1</name>
</gene>
<dbReference type="SMART" id="SM00409">
    <property type="entry name" value="IG"/>
    <property type="match status" value="2"/>
</dbReference>
<sequence>CTKTFKLILATWIYPWSCSSLSIPVKAQSDDIGHSISFQYAQLGDNVTLKCFYPDIISHVSWYKQTAGQKPQPISTIYRYNDEAKFHNDFKDNPRFTVPGGKGVFHLRISKFQPSDSAMYYCGAKRGNFIEFSVGIFLILKGSSKTVVQQPVSESVLPGDSVTLNCTINTGTCEGEHSVYWFRHDSRESPPGIIYTNGDRSGQCMKSPESGSPTQSCVYNLPKSNLSLSDTGTYYCAVASCGEILFGNGTKLDGDHLVLLYCLKTALVLCVVLIVVLTCVLYKISNSSGKYCCHVRYSLLLKLKYLTYFSENWSHCFTMMIIVIIDCSYACLEGMHPQPSDPADPSHNQVHRHNSCSYFYILVIYQDRVKLVSS</sequence>